<accession>A0A154WF01</accession>
<feature type="domain" description="Glycosyl transferase family 1" evidence="1">
    <location>
        <begin position="223"/>
        <end position="370"/>
    </location>
</feature>
<dbReference type="EMBL" id="LPXN01000057">
    <property type="protein sequence ID" value="KZD12090.1"/>
    <property type="molecule type" value="Genomic_DNA"/>
</dbReference>
<dbReference type="STRING" id="580166.AUP43_05490"/>
<reference evidence="3 4" key="1">
    <citation type="submission" date="2015-12" db="EMBL/GenBank/DDBJ databases">
        <title>Genome sequence of Oceanibaculum pacificum MCCC 1A02656.</title>
        <authorList>
            <person name="Lu L."/>
            <person name="Lai Q."/>
            <person name="Shao Z."/>
            <person name="Qian P."/>
        </authorList>
    </citation>
    <scope>NUCLEOTIDE SEQUENCE [LARGE SCALE GENOMIC DNA]</scope>
    <source>
        <strain evidence="3 4">MCCC 1A02656</strain>
    </source>
</reference>
<dbReference type="Pfam" id="PF13439">
    <property type="entry name" value="Glyco_transf_4"/>
    <property type="match status" value="1"/>
</dbReference>
<evidence type="ECO:0000313" key="3">
    <source>
        <dbReference type="EMBL" id="KZD12090.1"/>
    </source>
</evidence>
<dbReference type="Pfam" id="PF00534">
    <property type="entry name" value="Glycos_transf_1"/>
    <property type="match status" value="1"/>
</dbReference>
<dbReference type="InterPro" id="IPR001296">
    <property type="entry name" value="Glyco_trans_1"/>
</dbReference>
<evidence type="ECO:0000259" key="2">
    <source>
        <dbReference type="Pfam" id="PF13439"/>
    </source>
</evidence>
<comment type="caution">
    <text evidence="3">The sequence shown here is derived from an EMBL/GenBank/DDBJ whole genome shotgun (WGS) entry which is preliminary data.</text>
</comment>
<dbReference type="GO" id="GO:0016757">
    <property type="term" value="F:glycosyltransferase activity"/>
    <property type="evidence" value="ECO:0007669"/>
    <property type="project" value="TreeGrafter"/>
</dbReference>
<dbReference type="Gene3D" id="3.40.50.2000">
    <property type="entry name" value="Glycogen Phosphorylase B"/>
    <property type="match status" value="2"/>
</dbReference>
<name>A0A154WF01_9PROT</name>
<dbReference type="Proteomes" id="UP000076400">
    <property type="component" value="Unassembled WGS sequence"/>
</dbReference>
<protein>
    <recommendedName>
        <fullName evidence="5">Glycosyltransferase subfamily 4-like N-terminal domain-containing protein</fullName>
    </recommendedName>
</protein>
<organism evidence="3 4">
    <name type="scientific">Oceanibaculum pacificum</name>
    <dbReference type="NCBI Taxonomy" id="580166"/>
    <lineage>
        <taxon>Bacteria</taxon>
        <taxon>Pseudomonadati</taxon>
        <taxon>Pseudomonadota</taxon>
        <taxon>Alphaproteobacteria</taxon>
        <taxon>Rhodospirillales</taxon>
        <taxon>Oceanibaculaceae</taxon>
        <taxon>Oceanibaculum</taxon>
    </lineage>
</organism>
<feature type="domain" description="Glycosyltransferase subfamily 4-like N-terminal" evidence="2">
    <location>
        <begin position="37"/>
        <end position="204"/>
    </location>
</feature>
<dbReference type="CDD" id="cd03801">
    <property type="entry name" value="GT4_PimA-like"/>
    <property type="match status" value="1"/>
</dbReference>
<dbReference type="InterPro" id="IPR028098">
    <property type="entry name" value="Glyco_trans_4-like_N"/>
</dbReference>
<evidence type="ECO:0000259" key="1">
    <source>
        <dbReference type="Pfam" id="PF00534"/>
    </source>
</evidence>
<dbReference type="RefSeq" id="WP_067553223.1">
    <property type="nucleotide sequence ID" value="NZ_LPXN01000057.1"/>
</dbReference>
<dbReference type="AlphaFoldDB" id="A0A154WF01"/>
<dbReference type="PANTHER" id="PTHR45947">
    <property type="entry name" value="SULFOQUINOVOSYL TRANSFERASE SQD2"/>
    <property type="match status" value="1"/>
</dbReference>
<dbReference type="InterPro" id="IPR050194">
    <property type="entry name" value="Glycosyltransferase_grp1"/>
</dbReference>
<keyword evidence="4" id="KW-1185">Reference proteome</keyword>
<dbReference type="SUPFAM" id="SSF53756">
    <property type="entry name" value="UDP-Glycosyltransferase/glycogen phosphorylase"/>
    <property type="match status" value="1"/>
</dbReference>
<dbReference type="PANTHER" id="PTHR45947:SF13">
    <property type="entry name" value="TRANSFERASE"/>
    <property type="match status" value="1"/>
</dbReference>
<gene>
    <name evidence="3" type="ORF">AUP43_05490</name>
</gene>
<evidence type="ECO:0000313" key="4">
    <source>
        <dbReference type="Proteomes" id="UP000076400"/>
    </source>
</evidence>
<proteinExistence type="predicted"/>
<sequence length="414" mass="44199">MEFPPLVAPDGPAAQGAAVKRRIAIVTAEILGPVRNGGIATALTGLAEALALDGHKVDILFVDLANSAVDSMQGWVAHYAAKGISLSRLPGGADLPTLSHAAADWLATRTPEIAHFHEWLGLGAAALAQKKSRRRFRGTLMVVGAHGPSAWAAEGNGTPLDPEIDARERQSVALADILISPSAYLLGWYRDRGWTLPARCHVQQNLLPLRPDPPAPRHRLPVRELVFFGRLEQRKGVVLFCDALDRLKLPPGQRAGLTVTLLGKTAPVDGQDGLAYTLARAQGWGLPVQHIGDKDTEAALAYLRQDGRLAIIPSLIENSPCTVLECLLEGIPLLAANVGGVAELIAPQDQALLFPATADALAARLEAVLATGAATGSPAIPQSLVRTQWLTWHGAQRTETPGLRGWLMRFFTKR</sequence>
<evidence type="ECO:0008006" key="5">
    <source>
        <dbReference type="Google" id="ProtNLM"/>
    </source>
</evidence>